<feature type="chain" id="PRO_5002913926" description="DUF3828 domain-containing protein" evidence="1">
    <location>
        <begin position="23"/>
        <end position="145"/>
    </location>
</feature>
<dbReference type="RefSeq" id="WP_003010707.1">
    <property type="nucleotide sequence ID" value="NZ_GG668633.1"/>
</dbReference>
<keyword evidence="1" id="KW-0732">Signal</keyword>
<proteinExistence type="predicted"/>
<feature type="signal peptide" evidence="1">
    <location>
        <begin position="1"/>
        <end position="22"/>
    </location>
</feature>
<dbReference type="Gene3D" id="3.10.450.50">
    <property type="match status" value="1"/>
</dbReference>
<evidence type="ECO:0000256" key="1">
    <source>
        <dbReference type="SAM" id="SignalP"/>
    </source>
</evidence>
<dbReference type="AlphaFoldDB" id="C2FYD5"/>
<dbReference type="Proteomes" id="UP000006241">
    <property type="component" value="Unassembled WGS sequence"/>
</dbReference>
<reference evidence="2 3" key="1">
    <citation type="submission" date="2009-01" db="EMBL/GenBank/DDBJ databases">
        <authorList>
            <person name="Qin X."/>
            <person name="Bachman B."/>
            <person name="Battles P."/>
            <person name="Bell A."/>
            <person name="Bess C."/>
            <person name="Bickham C."/>
            <person name="Chaboub L."/>
            <person name="Chen D."/>
            <person name="Coyle M."/>
            <person name="Deiros D.R."/>
            <person name="Dinh H."/>
            <person name="Forbes L."/>
            <person name="Fowler G."/>
            <person name="Francisco L."/>
            <person name="Fu Q."/>
            <person name="Gubbala S."/>
            <person name="Hale W."/>
            <person name="Han Y."/>
            <person name="Hemphill L."/>
            <person name="Highlander S.K."/>
            <person name="Hirani K."/>
            <person name="Hogues M."/>
            <person name="Jackson L."/>
            <person name="Jakkamsetti A."/>
            <person name="Javaid M."/>
            <person name="Jiang H."/>
            <person name="Korchina V."/>
            <person name="Kovar C."/>
            <person name="Lara F."/>
            <person name="Lee S."/>
            <person name="Mata R."/>
            <person name="Mathew T."/>
            <person name="Moen C."/>
            <person name="Morales K."/>
            <person name="Munidasa M."/>
            <person name="Nazareth L."/>
            <person name="Ngo R."/>
            <person name="Nguyen L."/>
            <person name="Okwuonu G."/>
            <person name="Ongeri F."/>
            <person name="Patil S."/>
            <person name="Petrosino J."/>
            <person name="Pham C."/>
            <person name="Pham P."/>
            <person name="Pu L.-L."/>
            <person name="Puazo M."/>
            <person name="Raj R."/>
            <person name="Reid J."/>
            <person name="Rouhana J."/>
            <person name="Saada N."/>
            <person name="Shang Y."/>
            <person name="Simmons D."/>
            <person name="Thornton R."/>
            <person name="Warren J."/>
            <person name="Weissenberger G."/>
            <person name="Zhang J."/>
            <person name="Zhang L."/>
            <person name="Zhou C."/>
            <person name="Zhu D."/>
            <person name="Muzny D."/>
            <person name="Worley K."/>
            <person name="Gibbs R."/>
        </authorList>
    </citation>
    <scope>NUCLEOTIDE SEQUENCE [LARGE SCALE GENOMIC DNA]</scope>
    <source>
        <strain evidence="2 3">ATCC 33300</strain>
    </source>
</reference>
<dbReference type="Pfam" id="PF12893">
    <property type="entry name" value="Lumazine_bd_2"/>
    <property type="match status" value="1"/>
</dbReference>
<protein>
    <recommendedName>
        <fullName evidence="4">DUF3828 domain-containing protein</fullName>
    </recommendedName>
</protein>
<dbReference type="HOGENOM" id="CLU_149369_0_0_10"/>
<accession>C2FYD5</accession>
<dbReference type="EMBL" id="ACHB01000052">
    <property type="protein sequence ID" value="EEI92188.1"/>
    <property type="molecule type" value="Genomic_DNA"/>
</dbReference>
<comment type="caution">
    <text evidence="2">The sequence shown here is derived from an EMBL/GenBank/DDBJ whole genome shotgun (WGS) entry which is preliminary data.</text>
</comment>
<gene>
    <name evidence="2" type="ORF">HMPREF0765_2341</name>
</gene>
<evidence type="ECO:0008006" key="4">
    <source>
        <dbReference type="Google" id="ProtNLM"/>
    </source>
</evidence>
<organism evidence="2 3">
    <name type="scientific">Sphingobacterium spiritivorum ATCC 33300</name>
    <dbReference type="NCBI Taxonomy" id="525372"/>
    <lineage>
        <taxon>Bacteria</taxon>
        <taxon>Pseudomonadati</taxon>
        <taxon>Bacteroidota</taxon>
        <taxon>Sphingobacteriia</taxon>
        <taxon>Sphingobacteriales</taxon>
        <taxon>Sphingobacteriaceae</taxon>
        <taxon>Sphingobacterium</taxon>
    </lineage>
</organism>
<evidence type="ECO:0000313" key="2">
    <source>
        <dbReference type="EMBL" id="EEI92188.1"/>
    </source>
</evidence>
<evidence type="ECO:0000313" key="3">
    <source>
        <dbReference type="Proteomes" id="UP000006241"/>
    </source>
</evidence>
<dbReference type="InterPro" id="IPR032710">
    <property type="entry name" value="NTF2-like_dom_sf"/>
</dbReference>
<sequence length="145" mass="16182">MKNLIKTVAVVLFIAITSSSFASGIYNPGKNYSADAVISNYIETTTMGNPENVENLFTDNFFQTVSTPAKVITHSKKPFIDYVKSQKGYVQNCQTSHTIIERNDNCAIAKITLTYQNFTKVEYVTVCSDGEVWKVSQVVTSYPKK</sequence>
<dbReference type="SUPFAM" id="SSF54427">
    <property type="entry name" value="NTF2-like"/>
    <property type="match status" value="1"/>
</dbReference>
<dbReference type="InterPro" id="IPR039437">
    <property type="entry name" value="FrzH/put_lumazine-bd"/>
</dbReference>
<name>C2FYD5_SPHSI</name>